<reference evidence="2 3" key="1">
    <citation type="submission" date="2019-07" db="EMBL/GenBank/DDBJ databases">
        <title>Whole genome shotgun sequence of Segetibacter aerophilus NBRC 106135.</title>
        <authorList>
            <person name="Hosoyama A."/>
            <person name="Uohara A."/>
            <person name="Ohji S."/>
            <person name="Ichikawa N."/>
        </authorList>
    </citation>
    <scope>NUCLEOTIDE SEQUENCE [LARGE SCALE GENOMIC DNA]</scope>
    <source>
        <strain evidence="2 3">NBRC 106135</strain>
    </source>
</reference>
<protein>
    <recommendedName>
        <fullName evidence="1">DUF547 domain-containing protein</fullName>
    </recommendedName>
</protein>
<dbReference type="Proteomes" id="UP000321513">
    <property type="component" value="Unassembled WGS sequence"/>
</dbReference>
<dbReference type="RefSeq" id="WP_147203279.1">
    <property type="nucleotide sequence ID" value="NZ_BJYT01000005.1"/>
</dbReference>
<gene>
    <name evidence="2" type="ORF">SAE01_16470</name>
</gene>
<keyword evidence="3" id="KW-1185">Reference proteome</keyword>
<dbReference type="OrthoDB" id="526867at2"/>
<dbReference type="EMBL" id="BJYT01000005">
    <property type="protein sequence ID" value="GEO09151.1"/>
    <property type="molecule type" value="Genomic_DNA"/>
</dbReference>
<accession>A0A512BB18</accession>
<dbReference type="PANTHER" id="PTHR46361:SF3">
    <property type="entry name" value="ELECTRON CARRIER_ PROTEIN DISULFIDE OXIDOREDUCTASE"/>
    <property type="match status" value="1"/>
</dbReference>
<dbReference type="Pfam" id="PF04784">
    <property type="entry name" value="DUF547"/>
    <property type="match status" value="1"/>
</dbReference>
<dbReference type="InterPro" id="IPR006869">
    <property type="entry name" value="DUF547"/>
</dbReference>
<name>A0A512BB18_9BACT</name>
<comment type="caution">
    <text evidence="2">The sequence shown here is derived from an EMBL/GenBank/DDBJ whole genome shotgun (WGS) entry which is preliminary data.</text>
</comment>
<evidence type="ECO:0000313" key="2">
    <source>
        <dbReference type="EMBL" id="GEO09151.1"/>
    </source>
</evidence>
<proteinExistence type="predicted"/>
<feature type="domain" description="DUF547" evidence="1">
    <location>
        <begin position="70"/>
        <end position="193"/>
    </location>
</feature>
<organism evidence="2 3">
    <name type="scientific">Segetibacter aerophilus</name>
    <dbReference type="NCBI Taxonomy" id="670293"/>
    <lineage>
        <taxon>Bacteria</taxon>
        <taxon>Pseudomonadati</taxon>
        <taxon>Bacteroidota</taxon>
        <taxon>Chitinophagia</taxon>
        <taxon>Chitinophagales</taxon>
        <taxon>Chitinophagaceae</taxon>
        <taxon>Segetibacter</taxon>
    </lineage>
</organism>
<dbReference type="PANTHER" id="PTHR46361">
    <property type="entry name" value="ELECTRON CARRIER/ PROTEIN DISULFIDE OXIDOREDUCTASE"/>
    <property type="match status" value="1"/>
</dbReference>
<evidence type="ECO:0000259" key="1">
    <source>
        <dbReference type="Pfam" id="PF04784"/>
    </source>
</evidence>
<sequence length="260" mass="30034">MKITAHIILLTLLIMRGLAGEKVDGKFQGVNIIETSQQLLLQAKTREPTDSLVKVIERITEGDLTSQLTNDTYKKTFWINIYNAFTQVILTKNPDKYKNRGSLFGDKQINIAGQKLSLDDIEHGVLRHSKVKWSLGYINKLFPSSFEKKQRVDSLDYRIHFSLNCGAKSCPPIAFYNPEQLDKQLNMATRVYLQGEAEYNEKENRVALPATMGWFRKDFGGKKKMLELLHQLEIIPKSKQPAIEFKKYNWNLFLENYKAE</sequence>
<dbReference type="AlphaFoldDB" id="A0A512BB18"/>
<evidence type="ECO:0000313" key="3">
    <source>
        <dbReference type="Proteomes" id="UP000321513"/>
    </source>
</evidence>